<organism evidence="1">
    <name type="scientific">marine metagenome</name>
    <dbReference type="NCBI Taxonomy" id="408172"/>
    <lineage>
        <taxon>unclassified sequences</taxon>
        <taxon>metagenomes</taxon>
        <taxon>ecological metagenomes</taxon>
    </lineage>
</organism>
<evidence type="ECO:0000313" key="1">
    <source>
        <dbReference type="EMBL" id="SVA43064.1"/>
    </source>
</evidence>
<name>A0A381VS33_9ZZZZ</name>
<sequence>MEHEECYNEIFTKVIELQKKYSEPMIAGNMMVHALRIYKSFLNDEEFISMMETIGESKNIIEPHNREVLH</sequence>
<dbReference type="EMBL" id="UINC01009609">
    <property type="protein sequence ID" value="SVA43064.1"/>
    <property type="molecule type" value="Genomic_DNA"/>
</dbReference>
<gene>
    <name evidence="1" type="ORF">METZ01_LOCUS95918</name>
</gene>
<protein>
    <submittedName>
        <fullName evidence="1">Uncharacterized protein</fullName>
    </submittedName>
</protein>
<proteinExistence type="predicted"/>
<dbReference type="AlphaFoldDB" id="A0A381VS33"/>
<reference evidence="1" key="1">
    <citation type="submission" date="2018-05" db="EMBL/GenBank/DDBJ databases">
        <authorList>
            <person name="Lanie J.A."/>
            <person name="Ng W.-L."/>
            <person name="Kazmierczak K.M."/>
            <person name="Andrzejewski T.M."/>
            <person name="Davidsen T.M."/>
            <person name="Wayne K.J."/>
            <person name="Tettelin H."/>
            <person name="Glass J.I."/>
            <person name="Rusch D."/>
            <person name="Podicherti R."/>
            <person name="Tsui H.-C.T."/>
            <person name="Winkler M.E."/>
        </authorList>
    </citation>
    <scope>NUCLEOTIDE SEQUENCE</scope>
</reference>
<accession>A0A381VS33</accession>